<dbReference type="SMART" id="SM01019">
    <property type="entry name" value="B3"/>
    <property type="match status" value="1"/>
</dbReference>
<feature type="region of interest" description="Disordered" evidence="9">
    <location>
        <begin position="254"/>
        <end position="278"/>
    </location>
</feature>
<comment type="subcellular location">
    <subcellularLocation>
        <location evidence="1">Nucleus</location>
    </subcellularLocation>
</comment>
<sequence length="984" mass="106822">LSLSLSHDYKSRHLPSSSFSILSCCSSSLSLHRPLRGDPVGGALAVPHGALSAPPLLAPMSSSSSSPAAASTAAGAAAAAPPSPGKICFNAHCKERVAERLPPRRRGWRLRAGELADLCDRCSAAYEQGSFCETFHSDEDGWRKCESCGKRVHCGCIVSIATFMLLDAGGIECISCARKNFIMAPNNVWPSSLLFPLGAERLKDLSTKSWSQLTASSPVPGQWRQASNMWNTSQTELQQRLSYEFDRPNGTDRLISGGRLTIPSQDKKKFEDPDRSTSHLSHAQLGKIANGKSSFGSLPAFNELRREDGSVEGLLDSSHPVGETDSMVTRKGAILDPSSSTSAGINFGALPSSSTSMPVTSISKDDPSVPLIGLPAPYPLSGDSKDSAKVPSAQSQRQIHASSLAKQSYPSAHGAADSSGESQNQVRNGRPRAEARSRTQLLPRYWPRITDQELQQISGDSNSVITPLFEKMLSASDAGRIGRLVLPKKCAEAYFPGISQPEGVPLKVQDAKGQEWVFQFRFWPNNNSRMYVLEGVTPCIQSMKLQAGDIVTFSRIDPEGKLVMGFRKASNVATEQDIQAIKSGNGCPPAKEASCRNGKPAEATSGPPPRHPKGNSESRNVNIPSDQAAWPKVGRSGFIQKEGTTSNSGVLPTRRKNNCLGSKNKRLRIENEDSIELKLTWEEAQELLRPPPNHKPSIVVIEGHEFEEYEEAPVLGKPTIFITNQAGEKHQWAQCEDCLKWRKLPANALLPPRWICSDNSWDPERSSCLSAQEITTQQLADLLPSNNVSSKKSKAKVGNEPREASDGLDTLANLAILGEGESLPSSSQPTTKHPRHRPGCTCIVCIQPPSGKGPKHKQTCQCNVCLTVKRRFQTLMLRKEKRQSEKDAEKAENAHKKQQEVQMSEALSEQAGDPPVTSNVVGCGSEQMAIPIDVFEGEDCDRKISMPSPIKTHIDLNIQPDREEEPSPVSDAGNLMRLLQDAAA</sequence>
<keyword evidence="4" id="KW-0862">Zinc</keyword>
<dbReference type="GO" id="GO:0006355">
    <property type="term" value="P:regulation of DNA-templated transcription"/>
    <property type="evidence" value="ECO:0007669"/>
    <property type="project" value="UniProtKB-ARBA"/>
</dbReference>
<dbReference type="Pfam" id="PF25813">
    <property type="entry name" value="zf_VAL1_N"/>
    <property type="match status" value="1"/>
</dbReference>
<dbReference type="EMBL" id="GDJX01013910">
    <property type="protein sequence ID" value="JAT54026.1"/>
    <property type="molecule type" value="Transcribed_RNA"/>
</dbReference>
<dbReference type="PANTHER" id="PTHR46245">
    <property type="entry name" value="B3 DOMAIN-CONTAINING PROTEIN OS07G0563300"/>
    <property type="match status" value="1"/>
</dbReference>
<dbReference type="PROSITE" id="PS51050">
    <property type="entry name" value="ZF_CW"/>
    <property type="match status" value="1"/>
</dbReference>
<dbReference type="InterPro" id="IPR011124">
    <property type="entry name" value="Znf_CW"/>
</dbReference>
<keyword evidence="3" id="KW-0863">Zinc-finger</keyword>
<feature type="region of interest" description="Disordered" evidence="9">
    <location>
        <begin position="582"/>
        <end position="629"/>
    </location>
</feature>
<dbReference type="SUPFAM" id="SSF101936">
    <property type="entry name" value="DNA-binding pseudobarrel domain"/>
    <property type="match status" value="1"/>
</dbReference>
<evidence type="ECO:0000256" key="7">
    <source>
        <dbReference type="ARBA" id="ARBA00023163"/>
    </source>
</evidence>
<evidence type="ECO:0000313" key="12">
    <source>
        <dbReference type="EMBL" id="JAT54026.1"/>
    </source>
</evidence>
<dbReference type="FunFam" id="2.40.330.10:FF:000006">
    <property type="entry name" value="B3 domain-containing transcription repressor VAL1"/>
    <property type="match status" value="1"/>
</dbReference>
<accession>A0A1D1YHB0</accession>
<feature type="compositionally biased region" description="Polar residues" evidence="9">
    <location>
        <begin position="615"/>
        <end position="625"/>
    </location>
</feature>
<evidence type="ECO:0000256" key="2">
    <source>
        <dbReference type="ARBA" id="ARBA00022723"/>
    </source>
</evidence>
<dbReference type="AlphaFoldDB" id="A0A1D1YHB0"/>
<dbReference type="Gene3D" id="3.30.40.100">
    <property type="match status" value="1"/>
</dbReference>
<reference evidence="12" key="1">
    <citation type="submission" date="2015-07" db="EMBL/GenBank/DDBJ databases">
        <title>Transcriptome Assembly of Anthurium amnicola.</title>
        <authorList>
            <person name="Suzuki J."/>
        </authorList>
    </citation>
    <scope>NUCLEOTIDE SEQUENCE</scope>
</reference>
<dbReference type="CDD" id="cd10017">
    <property type="entry name" value="B3_DNA"/>
    <property type="match status" value="1"/>
</dbReference>
<dbReference type="GO" id="GO:0005634">
    <property type="term" value="C:nucleus"/>
    <property type="evidence" value="ECO:0007669"/>
    <property type="project" value="UniProtKB-SubCell"/>
</dbReference>
<dbReference type="GO" id="GO:0008270">
    <property type="term" value="F:zinc ion binding"/>
    <property type="evidence" value="ECO:0007669"/>
    <property type="project" value="UniProtKB-KW"/>
</dbReference>
<feature type="domain" description="TF-B3" evidence="10">
    <location>
        <begin position="469"/>
        <end position="570"/>
    </location>
</feature>
<evidence type="ECO:0000256" key="8">
    <source>
        <dbReference type="ARBA" id="ARBA00023242"/>
    </source>
</evidence>
<keyword evidence="5" id="KW-0805">Transcription regulation</keyword>
<evidence type="ECO:0000259" key="10">
    <source>
        <dbReference type="PROSITE" id="PS50863"/>
    </source>
</evidence>
<keyword evidence="8" id="KW-0539">Nucleus</keyword>
<evidence type="ECO:0000259" key="11">
    <source>
        <dbReference type="PROSITE" id="PS51050"/>
    </source>
</evidence>
<evidence type="ECO:0000256" key="5">
    <source>
        <dbReference type="ARBA" id="ARBA00023015"/>
    </source>
</evidence>
<dbReference type="InterPro" id="IPR003340">
    <property type="entry name" value="B3_DNA-bd"/>
</dbReference>
<dbReference type="Pfam" id="PF02362">
    <property type="entry name" value="B3"/>
    <property type="match status" value="1"/>
</dbReference>
<feature type="region of interest" description="Disordered" evidence="9">
    <location>
        <begin position="785"/>
        <end position="806"/>
    </location>
</feature>
<evidence type="ECO:0000256" key="3">
    <source>
        <dbReference type="ARBA" id="ARBA00022771"/>
    </source>
</evidence>
<keyword evidence="7" id="KW-0804">Transcription</keyword>
<dbReference type="PROSITE" id="PS50863">
    <property type="entry name" value="B3"/>
    <property type="match status" value="1"/>
</dbReference>
<evidence type="ECO:0000256" key="6">
    <source>
        <dbReference type="ARBA" id="ARBA00023125"/>
    </source>
</evidence>
<dbReference type="Gene3D" id="2.40.330.10">
    <property type="entry name" value="DNA-binding pseudobarrel domain"/>
    <property type="match status" value="1"/>
</dbReference>
<evidence type="ECO:0000256" key="9">
    <source>
        <dbReference type="SAM" id="MobiDB-lite"/>
    </source>
</evidence>
<feature type="domain" description="CW-type" evidence="11">
    <location>
        <begin position="726"/>
        <end position="776"/>
    </location>
</feature>
<keyword evidence="2" id="KW-0479">Metal-binding</keyword>
<feature type="compositionally biased region" description="Low complexity" evidence="9">
    <location>
        <begin position="351"/>
        <end position="362"/>
    </location>
</feature>
<feature type="region of interest" description="Disordered" evidence="9">
    <location>
        <begin position="877"/>
        <end position="920"/>
    </location>
</feature>
<feature type="compositionally biased region" description="Basic and acidic residues" evidence="9">
    <location>
        <begin position="882"/>
        <end position="899"/>
    </location>
</feature>
<dbReference type="Pfam" id="PF07496">
    <property type="entry name" value="zf-CW"/>
    <property type="match status" value="1"/>
</dbReference>
<evidence type="ECO:0000256" key="4">
    <source>
        <dbReference type="ARBA" id="ARBA00022833"/>
    </source>
</evidence>
<proteinExistence type="predicted"/>
<organism evidence="12">
    <name type="scientific">Anthurium amnicola</name>
    <dbReference type="NCBI Taxonomy" id="1678845"/>
    <lineage>
        <taxon>Eukaryota</taxon>
        <taxon>Viridiplantae</taxon>
        <taxon>Streptophyta</taxon>
        <taxon>Embryophyta</taxon>
        <taxon>Tracheophyta</taxon>
        <taxon>Spermatophyta</taxon>
        <taxon>Magnoliopsida</taxon>
        <taxon>Liliopsida</taxon>
        <taxon>Araceae</taxon>
        <taxon>Pothoideae</taxon>
        <taxon>Potheae</taxon>
        <taxon>Anthurium</taxon>
    </lineage>
</organism>
<dbReference type="PANTHER" id="PTHR46245:SF10">
    <property type="entry name" value="B3 DOMAIN-CONTAINING TRANSCRIPTION FACTOR VAL3"/>
    <property type="match status" value="1"/>
</dbReference>
<feature type="region of interest" description="Disordered" evidence="9">
    <location>
        <begin position="334"/>
        <end position="441"/>
    </location>
</feature>
<feature type="compositionally biased region" description="Basic and acidic residues" evidence="9">
    <location>
        <begin position="265"/>
        <end position="277"/>
    </location>
</feature>
<feature type="compositionally biased region" description="Polar residues" evidence="9">
    <location>
        <begin position="392"/>
        <end position="410"/>
    </location>
</feature>
<keyword evidence="6" id="KW-0238">DNA-binding</keyword>
<feature type="region of interest" description="Disordered" evidence="9">
    <location>
        <begin position="946"/>
        <end position="984"/>
    </location>
</feature>
<dbReference type="InterPro" id="IPR015300">
    <property type="entry name" value="DNA-bd_pseudobarrel_sf"/>
</dbReference>
<feature type="non-terminal residue" evidence="12">
    <location>
        <position position="1"/>
    </location>
</feature>
<protein>
    <submittedName>
        <fullName evidence="12">B3 domain-containing protein Os07g0563300</fullName>
    </submittedName>
</protein>
<dbReference type="GO" id="GO:0003677">
    <property type="term" value="F:DNA binding"/>
    <property type="evidence" value="ECO:0007669"/>
    <property type="project" value="UniProtKB-KW"/>
</dbReference>
<name>A0A1D1YHB0_9ARAE</name>
<evidence type="ECO:0000256" key="1">
    <source>
        <dbReference type="ARBA" id="ARBA00004123"/>
    </source>
</evidence>
<gene>
    <name evidence="12" type="primary">Os07g0563300_4</name>
    <name evidence="12" type="ORF">g.88393</name>
</gene>
<dbReference type="InterPro" id="IPR057743">
    <property type="entry name" value="Zfn_VAL1-3_N"/>
</dbReference>